<dbReference type="Pfam" id="PF00368">
    <property type="entry name" value="HMG-CoA_red"/>
    <property type="match status" value="1"/>
</dbReference>
<dbReference type="SUPFAM" id="SSF56542">
    <property type="entry name" value="Substrate-binding domain of HMG-CoA reductase"/>
    <property type="match status" value="1"/>
</dbReference>
<evidence type="ECO:0000256" key="1">
    <source>
        <dbReference type="ARBA" id="ARBA00007661"/>
    </source>
</evidence>
<comment type="similarity">
    <text evidence="1">Belongs to the HMG-CoA reductase family.</text>
</comment>
<comment type="caution">
    <text evidence="4">The sequence shown here is derived from an EMBL/GenBank/DDBJ whole genome shotgun (WGS) entry which is preliminary data.</text>
</comment>
<name>A0A261G9J5_9BIFI</name>
<dbReference type="PANTHER" id="PTHR10572:SF24">
    <property type="entry name" value="3-HYDROXY-3-METHYLGLUTARYL-COENZYME A REDUCTASE"/>
    <property type="match status" value="1"/>
</dbReference>
<dbReference type="OrthoDB" id="9764892at2"/>
<protein>
    <submittedName>
        <fullName evidence="4">Hydroxymethylglutaryl-CoA reductase</fullName>
    </submittedName>
</protein>
<dbReference type="GO" id="GO:0015936">
    <property type="term" value="P:coenzyme A metabolic process"/>
    <property type="evidence" value="ECO:0007669"/>
    <property type="project" value="InterPro"/>
</dbReference>
<keyword evidence="5" id="KW-1185">Reference proteome</keyword>
<dbReference type="EMBL" id="MWXA01000003">
    <property type="protein sequence ID" value="OZG67865.1"/>
    <property type="molecule type" value="Genomic_DNA"/>
</dbReference>
<dbReference type="Gene3D" id="3.90.770.10">
    <property type="entry name" value="3-hydroxy-3-methylglutaryl-coenzyme A Reductase, Chain A, domain 2"/>
    <property type="match status" value="2"/>
</dbReference>
<evidence type="ECO:0000313" key="4">
    <source>
        <dbReference type="EMBL" id="OZG67865.1"/>
    </source>
</evidence>
<dbReference type="InterPro" id="IPR002202">
    <property type="entry name" value="HMG_CoA_Rdtase"/>
</dbReference>
<organism evidence="4 5">
    <name type="scientific">Bifidobacterium aquikefiri</name>
    <dbReference type="NCBI Taxonomy" id="1653207"/>
    <lineage>
        <taxon>Bacteria</taxon>
        <taxon>Bacillati</taxon>
        <taxon>Actinomycetota</taxon>
        <taxon>Actinomycetes</taxon>
        <taxon>Bifidobacteriales</taxon>
        <taxon>Bifidobacteriaceae</taxon>
        <taxon>Bifidobacterium</taxon>
    </lineage>
</organism>
<dbReference type="AlphaFoldDB" id="A0A261G9J5"/>
<dbReference type="InterPro" id="IPR009029">
    <property type="entry name" value="HMG_CoA_Rdtase_sub-bd_dom_sf"/>
</dbReference>
<proteinExistence type="inferred from homology"/>
<dbReference type="Gene3D" id="1.10.8.660">
    <property type="match status" value="1"/>
</dbReference>
<dbReference type="PANTHER" id="PTHR10572">
    <property type="entry name" value="3-HYDROXY-3-METHYLGLUTARYL-COENZYME A REDUCTASE"/>
    <property type="match status" value="1"/>
</dbReference>
<feature type="region of interest" description="Disordered" evidence="3">
    <location>
        <begin position="1"/>
        <end position="30"/>
    </location>
</feature>
<evidence type="ECO:0000256" key="2">
    <source>
        <dbReference type="ARBA" id="ARBA00023002"/>
    </source>
</evidence>
<dbReference type="RefSeq" id="WP_094692486.1">
    <property type="nucleotide sequence ID" value="NZ_CALENZ010000004.1"/>
</dbReference>
<dbReference type="SUPFAM" id="SSF55035">
    <property type="entry name" value="NAD-binding domain of HMG-CoA reductase"/>
    <property type="match status" value="1"/>
</dbReference>
<evidence type="ECO:0000256" key="3">
    <source>
        <dbReference type="SAM" id="MobiDB-lite"/>
    </source>
</evidence>
<dbReference type="InterPro" id="IPR023074">
    <property type="entry name" value="HMG_CoA_Rdtase_cat_sf"/>
</dbReference>
<dbReference type="InterPro" id="IPR009023">
    <property type="entry name" value="HMG_CoA_Rdtase_NAD(P)-bd_sf"/>
</dbReference>
<dbReference type="PRINTS" id="PR00071">
    <property type="entry name" value="HMGCOARDTASE"/>
</dbReference>
<dbReference type="GO" id="GO:0004420">
    <property type="term" value="F:hydroxymethylglutaryl-CoA reductase (NADPH) activity"/>
    <property type="evidence" value="ECO:0007669"/>
    <property type="project" value="InterPro"/>
</dbReference>
<keyword evidence="2" id="KW-0560">Oxidoreductase</keyword>
<evidence type="ECO:0000313" key="5">
    <source>
        <dbReference type="Proteomes" id="UP000216451"/>
    </source>
</evidence>
<dbReference type="Proteomes" id="UP000216451">
    <property type="component" value="Unassembled WGS sequence"/>
</dbReference>
<sequence length="452" mass="48577">MTSQSGAHAAVHSVAHAAVQAARRETPQNMPKKLYQMSIEERLSHLVSNDVLSRDAADAYLASVVDDSTSRMSENVIGELVSPIGIVESIEVNGERCTVPMTTEEPSVVAAANHGAKMAVSGFIATSHRDGIYGQILLDAPRTGMKPSDFNWQQLNDVIPDLIRLVTQRFDNLSKRGGGLVSIETHEHGMSCDMLIKVNTAQAMGANIVNSILECLVQEIERVLPGLNAIMAIVSNYPSQLVDVESRIPFAQLAKTESAGRSIARNIDRIAHFAEHNAYRAVTNNKGIMNGVDAVIAACGNDTRAVEAACHQLAALSGQYLPLSHWRANEDSQELVGTMTLALPIGAVGGAIASRPAIRRNMELMRKPDVRRLSELVASVGLANNLAALHALAGEGIQHGHMRLQAVQTAVAVGANDEEIAQLTARMVARSDYSQSWAADELKRLRDAPDAQ</sequence>
<dbReference type="PROSITE" id="PS50065">
    <property type="entry name" value="HMG_COA_REDUCTASE_4"/>
    <property type="match status" value="1"/>
</dbReference>
<accession>A0A261G9J5</accession>
<feature type="compositionally biased region" description="Low complexity" evidence="3">
    <location>
        <begin position="1"/>
        <end position="21"/>
    </location>
</feature>
<dbReference type="GeneID" id="98295188"/>
<gene>
    <name evidence="4" type="ORF">BAQU_0510</name>
</gene>
<reference evidence="4 5" key="1">
    <citation type="journal article" date="2017" name="BMC Genomics">
        <title>Comparative genomic and phylogenomic analyses of the Bifidobacteriaceae family.</title>
        <authorList>
            <person name="Lugli G.A."/>
            <person name="Milani C."/>
            <person name="Turroni F."/>
            <person name="Duranti S."/>
            <person name="Mancabelli L."/>
            <person name="Mangifesta M."/>
            <person name="Ferrario C."/>
            <person name="Modesto M."/>
            <person name="Mattarelli P."/>
            <person name="Jiri K."/>
            <person name="van Sinderen D."/>
            <person name="Ventura M."/>
        </authorList>
    </citation>
    <scope>NUCLEOTIDE SEQUENCE [LARGE SCALE GENOMIC DNA]</scope>
    <source>
        <strain evidence="4 5">LMG 28769</strain>
    </source>
</reference>